<dbReference type="Pfam" id="PF25597">
    <property type="entry name" value="SH3_retrovirus"/>
    <property type="match status" value="1"/>
</dbReference>
<feature type="domain" description="Retroviral polymerase SH3-like" evidence="1">
    <location>
        <begin position="182"/>
        <end position="242"/>
    </location>
</feature>
<dbReference type="InterPro" id="IPR057670">
    <property type="entry name" value="SH3_retrovirus"/>
</dbReference>
<evidence type="ECO:0000313" key="2">
    <source>
        <dbReference type="EMBL" id="GJT95146.1"/>
    </source>
</evidence>
<evidence type="ECO:0000313" key="3">
    <source>
        <dbReference type="Proteomes" id="UP001151760"/>
    </source>
</evidence>
<protein>
    <recommendedName>
        <fullName evidence="1">Retroviral polymerase SH3-like domain-containing protein</fullName>
    </recommendedName>
</protein>
<reference evidence="2" key="2">
    <citation type="submission" date="2022-01" db="EMBL/GenBank/DDBJ databases">
        <authorList>
            <person name="Yamashiro T."/>
            <person name="Shiraishi A."/>
            <person name="Satake H."/>
            <person name="Nakayama K."/>
        </authorList>
    </citation>
    <scope>NUCLEOTIDE SEQUENCE</scope>
</reference>
<reference evidence="2" key="1">
    <citation type="journal article" date="2022" name="Int. J. Mol. Sci.">
        <title>Draft Genome of Tanacetum Coccineum: Genomic Comparison of Closely Related Tanacetum-Family Plants.</title>
        <authorList>
            <person name="Yamashiro T."/>
            <person name="Shiraishi A."/>
            <person name="Nakayama K."/>
            <person name="Satake H."/>
        </authorList>
    </citation>
    <scope>NUCLEOTIDE SEQUENCE</scope>
</reference>
<name>A0ABQ5I4V2_9ASTR</name>
<proteinExistence type="predicted"/>
<dbReference type="EMBL" id="BQNB010020361">
    <property type="protein sequence ID" value="GJT95146.1"/>
    <property type="molecule type" value="Genomic_DNA"/>
</dbReference>
<comment type="caution">
    <text evidence="2">The sequence shown here is derived from an EMBL/GenBank/DDBJ whole genome shotgun (WGS) entry which is preliminary data.</text>
</comment>
<dbReference type="Proteomes" id="UP001151760">
    <property type="component" value="Unassembled WGS sequence"/>
</dbReference>
<organism evidence="2 3">
    <name type="scientific">Tanacetum coccineum</name>
    <dbReference type="NCBI Taxonomy" id="301880"/>
    <lineage>
        <taxon>Eukaryota</taxon>
        <taxon>Viridiplantae</taxon>
        <taxon>Streptophyta</taxon>
        <taxon>Embryophyta</taxon>
        <taxon>Tracheophyta</taxon>
        <taxon>Spermatophyta</taxon>
        <taxon>Magnoliopsida</taxon>
        <taxon>eudicotyledons</taxon>
        <taxon>Gunneridae</taxon>
        <taxon>Pentapetalae</taxon>
        <taxon>asterids</taxon>
        <taxon>campanulids</taxon>
        <taxon>Asterales</taxon>
        <taxon>Asteraceae</taxon>
        <taxon>Asteroideae</taxon>
        <taxon>Anthemideae</taxon>
        <taxon>Anthemidinae</taxon>
        <taxon>Tanacetum</taxon>
    </lineage>
</organism>
<accession>A0ABQ5I4V2</accession>
<evidence type="ECO:0000259" key="1">
    <source>
        <dbReference type="Pfam" id="PF25597"/>
    </source>
</evidence>
<keyword evidence="3" id="KW-1185">Reference proteome</keyword>
<sequence length="261" mass="29951">MCLLLLFRRGGDDATVEHSRRGPSRKELWDSLEAKYMAEDASSKKFLKLEHLKEELNLVELGSHLRIEESFKVQDSDKPKGKQLLCSLVVNSRRQNLLVGNVAKLVIIKGIAKVLMLATKLMVQHKGFSGWLSITKRLGHVHFKRMKDMSKDGLIPAFDMDTEKWNKKHFVTFIDYASRLVVRLLDPKLKTLGKRGIECIFVGYVEHSKAFRFCVIEPNESVSVNSIIESRDAIFDENRFSSIPRPSLRIPGMRHCGQWSR</sequence>
<gene>
    <name evidence="2" type="ORF">Tco_1090664</name>
</gene>